<dbReference type="Gene3D" id="3.40.50.1010">
    <property type="entry name" value="5'-nuclease"/>
    <property type="match status" value="1"/>
</dbReference>
<dbReference type="PANTHER" id="PTHR35458">
    <property type="entry name" value="SLR0755 PROTEIN"/>
    <property type="match status" value="1"/>
</dbReference>
<dbReference type="Pfam" id="PF01936">
    <property type="entry name" value="NYN"/>
    <property type="match status" value="1"/>
</dbReference>
<dbReference type="InterPro" id="IPR047140">
    <property type="entry name" value="LabA"/>
</dbReference>
<evidence type="ECO:0000313" key="3">
    <source>
        <dbReference type="Proteomes" id="UP000001915"/>
    </source>
</evidence>
<dbReference type="eggNOG" id="COG1432">
    <property type="taxonomic scope" value="Bacteria"/>
</dbReference>
<dbReference type="KEGG" id="brm:Bmur_1576"/>
<protein>
    <recommendedName>
        <fullName evidence="1">NYN domain-containing protein</fullName>
    </recommendedName>
</protein>
<dbReference type="InterPro" id="IPR021139">
    <property type="entry name" value="NYN"/>
</dbReference>
<dbReference type="CDD" id="cd18722">
    <property type="entry name" value="PIN_NicB-like"/>
    <property type="match status" value="1"/>
</dbReference>
<dbReference type="RefSeq" id="WP_013114078.1">
    <property type="nucleotide sequence ID" value="NC_014150.1"/>
</dbReference>
<feature type="domain" description="NYN" evidence="1">
    <location>
        <begin position="4"/>
        <end position="175"/>
    </location>
</feature>
<dbReference type="GO" id="GO:0004540">
    <property type="term" value="F:RNA nuclease activity"/>
    <property type="evidence" value="ECO:0007669"/>
    <property type="project" value="InterPro"/>
</dbReference>
<reference evidence="2 3" key="1">
    <citation type="journal article" date="2010" name="Stand. Genomic Sci.">
        <title>Complete genome sequence of Brachyspira murdochii type strain (56-150).</title>
        <authorList>
            <person name="Pati A."/>
            <person name="Sikorski J."/>
            <person name="Gronow S."/>
            <person name="Munk C."/>
            <person name="Lapidus A."/>
            <person name="Copeland A."/>
            <person name="Glavina Del Tio T."/>
            <person name="Nolan M."/>
            <person name="Lucas S."/>
            <person name="Chen F."/>
            <person name="Tice H."/>
            <person name="Cheng J.F."/>
            <person name="Han C."/>
            <person name="Detter J.C."/>
            <person name="Bruce D."/>
            <person name="Tapia R."/>
            <person name="Goodwin L."/>
            <person name="Pitluck S."/>
            <person name="Liolios K."/>
            <person name="Ivanova N."/>
            <person name="Mavromatis K."/>
            <person name="Mikhailova N."/>
            <person name="Chen A."/>
            <person name="Palaniappan K."/>
            <person name="Land M."/>
            <person name="Hauser L."/>
            <person name="Chang Y.J."/>
            <person name="Jeffries C.D."/>
            <person name="Spring S."/>
            <person name="Rohde M."/>
            <person name="Goker M."/>
            <person name="Bristow J."/>
            <person name="Eisen J.A."/>
            <person name="Markowitz V."/>
            <person name="Hugenholtz P."/>
            <person name="Kyrpides N.C."/>
            <person name="Klenk H.P."/>
        </authorList>
    </citation>
    <scope>NUCLEOTIDE SEQUENCE [LARGE SCALE GENOMIC DNA]</scope>
    <source>
        <strain evidence="3">ATCC 51284 / DSM 12563 / 56-150</strain>
    </source>
</reference>
<dbReference type="AlphaFoldDB" id="D5UAE0"/>
<dbReference type="Proteomes" id="UP000001915">
    <property type="component" value="Chromosome"/>
</dbReference>
<evidence type="ECO:0000313" key="2">
    <source>
        <dbReference type="EMBL" id="ADG71663.1"/>
    </source>
</evidence>
<dbReference type="HOGENOM" id="CLU_076076_2_0_12"/>
<sequence length="209" mass="24279">MDKVNFYIDGFNIYHAIDRLNNNKLKWINYYDLCKSLLKDNEIINKVYYFSAYAFWKPYSQNNHYIFIQALKYFNVEVVLGNFKKKSKNLIINDNNGNIIKYNYEYHEEKESDVNIAIYLVRDACKRNCDKAILLSGDSDLVPAIKMAKEENADLKVGVVVPPNVQASSLKNISDFDIKLLKIDISSFLLPNSIKLETGHTITCPKDWQ</sequence>
<dbReference type="PANTHER" id="PTHR35458:SF8">
    <property type="entry name" value="SLR0650 PROTEIN"/>
    <property type="match status" value="1"/>
</dbReference>
<dbReference type="EMBL" id="CP001959">
    <property type="protein sequence ID" value="ADG71663.1"/>
    <property type="molecule type" value="Genomic_DNA"/>
</dbReference>
<proteinExistence type="predicted"/>
<gene>
    <name evidence="2" type="ordered locus">Bmur_1576</name>
</gene>
<evidence type="ECO:0000259" key="1">
    <source>
        <dbReference type="Pfam" id="PF01936"/>
    </source>
</evidence>
<organism evidence="2 3">
    <name type="scientific">Brachyspira murdochii (strain ATCC 51284 / DSM 12563 / 56-150)</name>
    <name type="common">Serpulina murdochii</name>
    <dbReference type="NCBI Taxonomy" id="526224"/>
    <lineage>
        <taxon>Bacteria</taxon>
        <taxon>Pseudomonadati</taxon>
        <taxon>Spirochaetota</taxon>
        <taxon>Spirochaetia</taxon>
        <taxon>Brachyspirales</taxon>
        <taxon>Brachyspiraceae</taxon>
        <taxon>Brachyspira</taxon>
    </lineage>
</organism>
<dbReference type="OrthoDB" id="9809421at2"/>
<dbReference type="STRING" id="526224.Bmur_1576"/>
<accession>D5UAE0</accession>
<name>D5UAE0_BRAM5</name>